<dbReference type="AlphaFoldDB" id="A0A369AIJ6"/>
<dbReference type="Proteomes" id="UP000253506">
    <property type="component" value="Unassembled WGS sequence"/>
</dbReference>
<protein>
    <recommendedName>
        <fullName evidence="3">Amine oxidase domain-containing protein</fullName>
    </recommendedName>
</protein>
<proteinExistence type="predicted"/>
<dbReference type="RefSeq" id="WP_114410695.1">
    <property type="nucleotide sequence ID" value="NZ_QPJQ01000003.1"/>
</dbReference>
<name>A0A369AIJ6_9GAMM</name>
<sequence length="337" mass="37460">MSTLTTNQIPTPAFDIAIIGAGLAGSLCAHLLAQSGNSVCIIDKSRGSGGRASSKRLEDNASCDLGTPFILAQHPDVITLLQQLTNEQVAAPWKQLNKGNVQAFVGTPKMSAITRHWIQPAQFITGTRIHHLDQVTQKGDTKTSWLLRNDKYQPVVMAKKVIIAAPAPQTASILATHEKLAVLLLRANQASASYQSQWAMWLETEPCDLNALIEPKNSLIKRMIKDNYKPMRNSEKVDRWVIQTDTNWTKQHLDSDKEWVTQTLLQAFAEITEHRVLKHGEPHRWFLSRFSESMGNKCFAWSPEHNVGLASDWLCQGDAEGALLSALSLVNHIKDSK</sequence>
<dbReference type="Gene3D" id="3.50.50.60">
    <property type="entry name" value="FAD/NAD(P)-binding domain"/>
    <property type="match status" value="1"/>
</dbReference>
<gene>
    <name evidence="1" type="ORF">DFP77_10388</name>
</gene>
<dbReference type="PANTHER" id="PTHR16128">
    <property type="entry name" value="FAD/NAD(P)-BINDING OXIDOREDUCTASE FAMILY PROTEIN"/>
    <property type="match status" value="1"/>
</dbReference>
<dbReference type="OrthoDB" id="5792777at2"/>
<reference evidence="1 2" key="1">
    <citation type="submission" date="2018-07" db="EMBL/GenBank/DDBJ databases">
        <title>Genomic Encyclopedia of Type Strains, Phase III (KMG-III): the genomes of soil and plant-associated and newly described type strains.</title>
        <authorList>
            <person name="Whitman W."/>
        </authorList>
    </citation>
    <scope>NUCLEOTIDE SEQUENCE [LARGE SCALE GENOMIC DNA]</scope>
    <source>
        <strain evidence="1 2">CECT 7731</strain>
    </source>
</reference>
<comment type="caution">
    <text evidence="1">The sequence shown here is derived from an EMBL/GenBank/DDBJ whole genome shotgun (WGS) entry which is preliminary data.</text>
</comment>
<dbReference type="Gene3D" id="3.90.660.10">
    <property type="match status" value="1"/>
</dbReference>
<dbReference type="InterPro" id="IPR036188">
    <property type="entry name" value="FAD/NAD-bd_sf"/>
</dbReference>
<accession>A0A369AIJ6</accession>
<evidence type="ECO:0000313" key="2">
    <source>
        <dbReference type="Proteomes" id="UP000253506"/>
    </source>
</evidence>
<dbReference type="EMBL" id="QPJQ01000003">
    <property type="protein sequence ID" value="RCX07987.1"/>
    <property type="molecule type" value="Genomic_DNA"/>
</dbReference>
<organism evidence="1 2">
    <name type="scientific">Marinomonas foliarum</name>
    <dbReference type="NCBI Taxonomy" id="491950"/>
    <lineage>
        <taxon>Bacteria</taxon>
        <taxon>Pseudomonadati</taxon>
        <taxon>Pseudomonadota</taxon>
        <taxon>Gammaproteobacteria</taxon>
        <taxon>Oceanospirillales</taxon>
        <taxon>Oceanospirillaceae</taxon>
        <taxon>Marinomonas</taxon>
    </lineage>
</organism>
<dbReference type="SUPFAM" id="SSF51905">
    <property type="entry name" value="FAD/NAD(P)-binding domain"/>
    <property type="match status" value="1"/>
</dbReference>
<dbReference type="PANTHER" id="PTHR16128:SF5">
    <property type="entry name" value="FAD_NAD(P)-BINDING OXIDOREDUCTASE FAMILY PROTEIN"/>
    <property type="match status" value="1"/>
</dbReference>
<evidence type="ECO:0008006" key="3">
    <source>
        <dbReference type="Google" id="ProtNLM"/>
    </source>
</evidence>
<dbReference type="Pfam" id="PF13450">
    <property type="entry name" value="NAD_binding_8"/>
    <property type="match status" value="1"/>
</dbReference>
<evidence type="ECO:0000313" key="1">
    <source>
        <dbReference type="EMBL" id="RCX07987.1"/>
    </source>
</evidence>